<dbReference type="GO" id="GO:0016301">
    <property type="term" value="F:kinase activity"/>
    <property type="evidence" value="ECO:0007669"/>
    <property type="project" value="UniProtKB-KW"/>
</dbReference>
<evidence type="ECO:0000256" key="4">
    <source>
        <dbReference type="ARBA" id="ARBA00022679"/>
    </source>
</evidence>
<dbReference type="GO" id="GO:0005524">
    <property type="term" value="F:ATP binding"/>
    <property type="evidence" value="ECO:0007669"/>
    <property type="project" value="UniProtKB-KW"/>
</dbReference>
<evidence type="ECO:0000313" key="12">
    <source>
        <dbReference type="Proteomes" id="UP000270616"/>
    </source>
</evidence>
<evidence type="ECO:0000256" key="9">
    <source>
        <dbReference type="SAM" id="MobiDB-lite"/>
    </source>
</evidence>
<keyword evidence="7" id="KW-0067">ATP-binding</keyword>
<keyword evidence="4 11" id="KW-0808">Transferase</keyword>
<dbReference type="CDD" id="cd00483">
    <property type="entry name" value="HPPK"/>
    <property type="match status" value="1"/>
</dbReference>
<dbReference type="InterPro" id="IPR000550">
    <property type="entry name" value="Hppk"/>
</dbReference>
<evidence type="ECO:0000256" key="2">
    <source>
        <dbReference type="ARBA" id="ARBA00005051"/>
    </source>
</evidence>
<dbReference type="EMBL" id="RKMF01000010">
    <property type="protein sequence ID" value="ROZ62798.1"/>
    <property type="molecule type" value="Genomic_DNA"/>
</dbReference>
<evidence type="ECO:0000259" key="10">
    <source>
        <dbReference type="Pfam" id="PF01288"/>
    </source>
</evidence>
<evidence type="ECO:0000256" key="6">
    <source>
        <dbReference type="ARBA" id="ARBA00022777"/>
    </source>
</evidence>
<dbReference type="Proteomes" id="UP000270616">
    <property type="component" value="Unassembled WGS sequence"/>
</dbReference>
<dbReference type="AlphaFoldDB" id="A0A3N3ZSR8"/>
<keyword evidence="12" id="KW-1185">Reference proteome</keyword>
<dbReference type="PANTHER" id="PTHR43071:SF1">
    <property type="entry name" value="2-AMINO-4-HYDROXY-6-HYDROXYMETHYLDIHYDROPTERIDINE PYROPHOSPHOKINASE"/>
    <property type="match status" value="1"/>
</dbReference>
<gene>
    <name evidence="11" type="primary">folK</name>
    <name evidence="11" type="ORF">EDL96_08440</name>
</gene>
<dbReference type="OrthoDB" id="9808041at2"/>
<evidence type="ECO:0000256" key="1">
    <source>
        <dbReference type="ARBA" id="ARBA00000198"/>
    </source>
</evidence>
<dbReference type="GO" id="GO:0046654">
    <property type="term" value="P:tetrahydrofolate biosynthetic process"/>
    <property type="evidence" value="ECO:0007669"/>
    <property type="project" value="UniProtKB-UniPathway"/>
</dbReference>
<keyword evidence="5" id="KW-0547">Nucleotide-binding</keyword>
<keyword evidence="8" id="KW-0289">Folate biosynthesis</keyword>
<comment type="caution">
    <text evidence="11">The sequence shown here is derived from an EMBL/GenBank/DDBJ whole genome shotgun (WGS) entry which is preliminary data.</text>
</comment>
<dbReference type="GO" id="GO:0046656">
    <property type="term" value="P:folic acid biosynthetic process"/>
    <property type="evidence" value="ECO:0007669"/>
    <property type="project" value="UniProtKB-KW"/>
</dbReference>
<evidence type="ECO:0000256" key="5">
    <source>
        <dbReference type="ARBA" id="ARBA00022741"/>
    </source>
</evidence>
<dbReference type="SUPFAM" id="SSF55083">
    <property type="entry name" value="6-hydroxymethyl-7,8-dihydropterin pyrophosphokinase, HPPK"/>
    <property type="match status" value="1"/>
</dbReference>
<evidence type="ECO:0000256" key="8">
    <source>
        <dbReference type="ARBA" id="ARBA00022909"/>
    </source>
</evidence>
<dbReference type="InterPro" id="IPR035907">
    <property type="entry name" value="Hppk_sf"/>
</dbReference>
<protein>
    <recommendedName>
        <fullName evidence="3">2-amino-4-hydroxy-6-hydroxymethyldihydropteridine diphosphokinase</fullName>
        <ecNumber evidence="3">2.7.6.3</ecNumber>
    </recommendedName>
</protein>
<accession>A0A3N3ZSR8</accession>
<keyword evidence="6 11" id="KW-0418">Kinase</keyword>
<comment type="catalytic activity">
    <reaction evidence="1">
        <text>6-hydroxymethyl-7,8-dihydropterin + ATP = (7,8-dihydropterin-6-yl)methyl diphosphate + AMP + H(+)</text>
        <dbReference type="Rhea" id="RHEA:11412"/>
        <dbReference type="ChEBI" id="CHEBI:15378"/>
        <dbReference type="ChEBI" id="CHEBI:30616"/>
        <dbReference type="ChEBI" id="CHEBI:44841"/>
        <dbReference type="ChEBI" id="CHEBI:72950"/>
        <dbReference type="ChEBI" id="CHEBI:456215"/>
        <dbReference type="EC" id="2.7.6.3"/>
    </reaction>
</comment>
<proteinExistence type="predicted"/>
<evidence type="ECO:0000256" key="3">
    <source>
        <dbReference type="ARBA" id="ARBA00013253"/>
    </source>
</evidence>
<organism evidence="11 12">
    <name type="scientific">Kocuria soli</name>
    <dbReference type="NCBI Taxonomy" id="2485125"/>
    <lineage>
        <taxon>Bacteria</taxon>
        <taxon>Bacillati</taxon>
        <taxon>Actinomycetota</taxon>
        <taxon>Actinomycetes</taxon>
        <taxon>Micrococcales</taxon>
        <taxon>Micrococcaceae</taxon>
        <taxon>Kocuria</taxon>
    </lineage>
</organism>
<dbReference type="EC" id="2.7.6.3" evidence="3"/>
<dbReference type="GO" id="GO:0003848">
    <property type="term" value="F:2-amino-4-hydroxy-6-hydroxymethyldihydropteridine diphosphokinase activity"/>
    <property type="evidence" value="ECO:0007669"/>
    <property type="project" value="UniProtKB-EC"/>
</dbReference>
<sequence length="178" mass="19153">MRQAVIALGSNLGDRAELLRAALADLQASDGIEVLGASPVVVTRPVGGPEGQPDFLNAVLKVQTTLGPFELLRTCQRIEDAHDRVREVQWGPRTLDVDIIDFGGLSMDEPTLTLPHPRARERAFVLVPWSMIDPDATLAGEPVRELAQRAPDLPGIAPRSYPLLTDTAAPGPSDVELP</sequence>
<dbReference type="NCBIfam" id="TIGR01498">
    <property type="entry name" value="folK"/>
    <property type="match status" value="1"/>
</dbReference>
<dbReference type="UniPathway" id="UPA00077">
    <property type="reaction ID" value="UER00155"/>
</dbReference>
<dbReference type="PANTHER" id="PTHR43071">
    <property type="entry name" value="2-AMINO-4-HYDROXY-6-HYDROXYMETHYLDIHYDROPTERIDINE PYROPHOSPHOKINASE"/>
    <property type="match status" value="1"/>
</dbReference>
<evidence type="ECO:0000256" key="7">
    <source>
        <dbReference type="ARBA" id="ARBA00022840"/>
    </source>
</evidence>
<dbReference type="Gene3D" id="3.30.70.560">
    <property type="entry name" value="7,8-Dihydro-6-hydroxymethylpterin-pyrophosphokinase HPPK"/>
    <property type="match status" value="1"/>
</dbReference>
<dbReference type="Pfam" id="PF01288">
    <property type="entry name" value="HPPK"/>
    <property type="match status" value="1"/>
</dbReference>
<feature type="region of interest" description="Disordered" evidence="9">
    <location>
        <begin position="149"/>
        <end position="178"/>
    </location>
</feature>
<feature type="domain" description="7,8-dihydro-6-hydroxymethylpterin-pyrophosphokinase" evidence="10">
    <location>
        <begin position="5"/>
        <end position="134"/>
    </location>
</feature>
<dbReference type="RefSeq" id="WP_123825356.1">
    <property type="nucleotide sequence ID" value="NZ_RKMF01000010.1"/>
</dbReference>
<reference evidence="11 12" key="1">
    <citation type="submission" date="2018-10" db="EMBL/GenBank/DDBJ databases">
        <title>Kocuria sp. M5W7-7, whole genome shotgun sequence.</title>
        <authorList>
            <person name="Tuo L."/>
        </authorList>
    </citation>
    <scope>NUCLEOTIDE SEQUENCE [LARGE SCALE GENOMIC DNA]</scope>
    <source>
        <strain evidence="11 12">M5W7-7</strain>
    </source>
</reference>
<name>A0A3N3ZSR8_9MICC</name>
<comment type="pathway">
    <text evidence="2">Cofactor biosynthesis; tetrahydrofolate biosynthesis; 2-amino-4-hydroxy-6-hydroxymethyl-7,8-dihydropteridine diphosphate from 7,8-dihydroneopterin triphosphate: step 4/4.</text>
</comment>
<evidence type="ECO:0000313" key="11">
    <source>
        <dbReference type="EMBL" id="ROZ62798.1"/>
    </source>
</evidence>